<dbReference type="SUPFAM" id="SSF100950">
    <property type="entry name" value="NagB/RpiA/CoA transferase-like"/>
    <property type="match status" value="1"/>
</dbReference>
<evidence type="ECO:0000313" key="6">
    <source>
        <dbReference type="EMBL" id="MCY9597651.1"/>
    </source>
</evidence>
<sequence length="258" mass="29429">MFQEERIEAIMEYLREHQRMDVKEICDRFDVSRDTARRDLVRMDEIGLIVRTRGGAMLPTLNRAVTAYKDRMQRATDEKRQIGREAAKLIRDGHYLFLDTSTTVATVAEHIRTTGNVIVTNSIDIAAKLADNKSLKVHMLGGQLELEHRFLFGATALAQLADYYVDTLFLGACGISPDGLSYPHEEDGSIKREMIRRADRVVVLADHTKFGKQLFYKVAGLDDLDVIVTDREPEESMLRLLERHDVELLIVEGDNQHD</sequence>
<evidence type="ECO:0000313" key="8">
    <source>
        <dbReference type="Proteomes" id="UP000288943"/>
    </source>
</evidence>
<evidence type="ECO:0000259" key="5">
    <source>
        <dbReference type="PROSITE" id="PS51000"/>
    </source>
</evidence>
<organism evidence="7 8">
    <name type="scientific">Paenibacillus chitinolyticus</name>
    <dbReference type="NCBI Taxonomy" id="79263"/>
    <lineage>
        <taxon>Bacteria</taxon>
        <taxon>Bacillati</taxon>
        <taxon>Bacillota</taxon>
        <taxon>Bacilli</taxon>
        <taxon>Bacillales</taxon>
        <taxon>Paenibacillaceae</taxon>
        <taxon>Paenibacillus</taxon>
    </lineage>
</organism>
<evidence type="ECO:0000256" key="2">
    <source>
        <dbReference type="ARBA" id="ARBA00023125"/>
    </source>
</evidence>
<dbReference type="KEGG" id="pchi:PC41400_13500"/>
<dbReference type="Pfam" id="PF08220">
    <property type="entry name" value="HTH_DeoR"/>
    <property type="match status" value="1"/>
</dbReference>
<dbReference type="Proteomes" id="UP001527202">
    <property type="component" value="Unassembled WGS sequence"/>
</dbReference>
<proteinExistence type="predicted"/>
<keyword evidence="9" id="KW-1185">Reference proteome</keyword>
<dbReference type="SMART" id="SM01134">
    <property type="entry name" value="DeoRC"/>
    <property type="match status" value="1"/>
</dbReference>
<protein>
    <submittedName>
        <fullName evidence="6">DeoR/GlpR family DNA-binding transcription regulator</fullName>
    </submittedName>
    <submittedName>
        <fullName evidence="7">DeoR/GlpR transcriptional regulator</fullName>
    </submittedName>
</protein>
<dbReference type="InterPro" id="IPR014036">
    <property type="entry name" value="DeoR-like_C"/>
</dbReference>
<evidence type="ECO:0000313" key="7">
    <source>
        <dbReference type="EMBL" id="QAV18638.1"/>
    </source>
</evidence>
<dbReference type="InterPro" id="IPR050313">
    <property type="entry name" value="Carb_Metab_HTH_regulators"/>
</dbReference>
<reference evidence="7 8" key="1">
    <citation type="submission" date="2018-01" db="EMBL/GenBank/DDBJ databases">
        <title>The whole genome sequencing and assembly of Paenibacillus chitinolyticus KCCM 41400 strain.</title>
        <authorList>
            <person name="Kim J.-Y."/>
            <person name="Park M.-K."/>
            <person name="Lee Y.-J."/>
            <person name="Yi H."/>
            <person name="Bahn Y.-S."/>
            <person name="Kim J.F."/>
            <person name="Lee D.-W."/>
        </authorList>
    </citation>
    <scope>NUCLEOTIDE SEQUENCE [LARGE SCALE GENOMIC DNA]</scope>
    <source>
        <strain evidence="7 8">KCCM 41400</strain>
    </source>
</reference>
<dbReference type="InterPro" id="IPR001034">
    <property type="entry name" value="DeoR_HTH"/>
</dbReference>
<gene>
    <name evidence="6" type="ORF">M5X16_17955</name>
    <name evidence="7" type="ORF">PC41400_13500</name>
</gene>
<dbReference type="AlphaFoldDB" id="A0A410WW62"/>
<evidence type="ECO:0000256" key="1">
    <source>
        <dbReference type="ARBA" id="ARBA00023015"/>
    </source>
</evidence>
<dbReference type="Gene3D" id="3.40.50.1360">
    <property type="match status" value="1"/>
</dbReference>
<dbReference type="PANTHER" id="PTHR30363">
    <property type="entry name" value="HTH-TYPE TRANSCRIPTIONAL REGULATOR SRLR-RELATED"/>
    <property type="match status" value="1"/>
</dbReference>
<dbReference type="OrthoDB" id="9798651at2"/>
<dbReference type="GO" id="GO:0003700">
    <property type="term" value="F:DNA-binding transcription factor activity"/>
    <property type="evidence" value="ECO:0007669"/>
    <property type="project" value="InterPro"/>
</dbReference>
<keyword evidence="2 6" id="KW-0238">DNA-binding</keyword>
<dbReference type="Proteomes" id="UP000288943">
    <property type="component" value="Chromosome"/>
</dbReference>
<dbReference type="GeneID" id="95375828"/>
<evidence type="ECO:0000256" key="4">
    <source>
        <dbReference type="SAM" id="Coils"/>
    </source>
</evidence>
<evidence type="ECO:0000256" key="3">
    <source>
        <dbReference type="ARBA" id="ARBA00023163"/>
    </source>
</evidence>
<reference evidence="6 9" key="2">
    <citation type="submission" date="2022-05" db="EMBL/GenBank/DDBJ databases">
        <title>Genome Sequencing of Bee-Associated Microbes.</title>
        <authorList>
            <person name="Dunlap C."/>
        </authorList>
    </citation>
    <scope>NUCLEOTIDE SEQUENCE [LARGE SCALE GENOMIC DNA]</scope>
    <source>
        <strain evidence="6 9">NRRL B-23120</strain>
    </source>
</reference>
<dbReference type="InterPro" id="IPR018356">
    <property type="entry name" value="Tscrpt_reg_HTH_DeoR_CS"/>
</dbReference>
<dbReference type="Gene3D" id="1.10.10.10">
    <property type="entry name" value="Winged helix-like DNA-binding domain superfamily/Winged helix DNA-binding domain"/>
    <property type="match status" value="1"/>
</dbReference>
<dbReference type="PROSITE" id="PS00894">
    <property type="entry name" value="HTH_DEOR_1"/>
    <property type="match status" value="1"/>
</dbReference>
<dbReference type="SUPFAM" id="SSF46785">
    <property type="entry name" value="Winged helix' DNA-binding domain"/>
    <property type="match status" value="1"/>
</dbReference>
<keyword evidence="4" id="KW-0175">Coiled coil</keyword>
<accession>A0A410WW62</accession>
<dbReference type="PANTHER" id="PTHR30363:SF51">
    <property type="entry name" value="HTH-TYPE TRANSCRIPTIONAL REPRESSOR GLCR"/>
    <property type="match status" value="1"/>
</dbReference>
<name>A0A410WW62_9BACL</name>
<keyword evidence="1" id="KW-0805">Transcription regulation</keyword>
<dbReference type="SMART" id="SM00420">
    <property type="entry name" value="HTH_DEOR"/>
    <property type="match status" value="1"/>
</dbReference>
<dbReference type="PRINTS" id="PR00037">
    <property type="entry name" value="HTHLACR"/>
</dbReference>
<dbReference type="EMBL" id="JAMDMJ010000023">
    <property type="protein sequence ID" value="MCY9597651.1"/>
    <property type="molecule type" value="Genomic_DNA"/>
</dbReference>
<dbReference type="RefSeq" id="WP_042227989.1">
    <property type="nucleotide sequence ID" value="NZ_BQWH01000006.1"/>
</dbReference>
<dbReference type="InterPro" id="IPR037171">
    <property type="entry name" value="NagB/RpiA_transferase-like"/>
</dbReference>
<dbReference type="InterPro" id="IPR036390">
    <property type="entry name" value="WH_DNA-bd_sf"/>
</dbReference>
<dbReference type="GO" id="GO:0003677">
    <property type="term" value="F:DNA binding"/>
    <property type="evidence" value="ECO:0007669"/>
    <property type="project" value="UniProtKB-KW"/>
</dbReference>
<feature type="coiled-coil region" evidence="4">
    <location>
        <begin position="65"/>
        <end position="92"/>
    </location>
</feature>
<dbReference type="InterPro" id="IPR036388">
    <property type="entry name" value="WH-like_DNA-bd_sf"/>
</dbReference>
<evidence type="ECO:0000313" key="9">
    <source>
        <dbReference type="Proteomes" id="UP001527202"/>
    </source>
</evidence>
<dbReference type="PROSITE" id="PS51000">
    <property type="entry name" value="HTH_DEOR_2"/>
    <property type="match status" value="1"/>
</dbReference>
<dbReference type="Pfam" id="PF00455">
    <property type="entry name" value="DeoRC"/>
    <property type="match status" value="1"/>
</dbReference>
<feature type="domain" description="HTH deoR-type" evidence="5">
    <location>
        <begin position="3"/>
        <end position="58"/>
    </location>
</feature>
<dbReference type="EMBL" id="CP026520">
    <property type="protein sequence ID" value="QAV18638.1"/>
    <property type="molecule type" value="Genomic_DNA"/>
</dbReference>
<keyword evidence="3" id="KW-0804">Transcription</keyword>